<dbReference type="InterPro" id="IPR003593">
    <property type="entry name" value="AAA+_ATPase"/>
</dbReference>
<dbReference type="NCBIfam" id="NF007739">
    <property type="entry name" value="PRK10419.1"/>
    <property type="match status" value="2"/>
</dbReference>
<dbReference type="CDD" id="cd03257">
    <property type="entry name" value="ABC_NikE_OppD_transporters"/>
    <property type="match status" value="2"/>
</dbReference>
<dbReference type="AlphaFoldDB" id="A0A369XQI8"/>
<evidence type="ECO:0000256" key="4">
    <source>
        <dbReference type="ARBA" id="ARBA00022475"/>
    </source>
</evidence>
<dbReference type="InterPro" id="IPR013563">
    <property type="entry name" value="Oligopep_ABC_C"/>
</dbReference>
<dbReference type="PANTHER" id="PTHR43297:SF2">
    <property type="entry name" value="DIPEPTIDE TRANSPORT ATP-BINDING PROTEIN DPPD"/>
    <property type="match status" value="1"/>
</dbReference>
<evidence type="ECO:0000256" key="3">
    <source>
        <dbReference type="ARBA" id="ARBA00022448"/>
    </source>
</evidence>
<keyword evidence="7" id="KW-0472">Membrane</keyword>
<dbReference type="InterPro" id="IPR027417">
    <property type="entry name" value="P-loop_NTPase"/>
</dbReference>
<dbReference type="GO" id="GO:0015833">
    <property type="term" value="P:peptide transport"/>
    <property type="evidence" value="ECO:0007669"/>
    <property type="project" value="InterPro"/>
</dbReference>
<dbReference type="Proteomes" id="UP000253831">
    <property type="component" value="Unassembled WGS sequence"/>
</dbReference>
<protein>
    <submittedName>
        <fullName evidence="9">ABC transporter ATP-binding protein</fullName>
    </submittedName>
</protein>
<dbReference type="PANTHER" id="PTHR43297">
    <property type="entry name" value="OLIGOPEPTIDE TRANSPORT ATP-BINDING PROTEIN APPD"/>
    <property type="match status" value="1"/>
</dbReference>
<dbReference type="SMART" id="SM00382">
    <property type="entry name" value="AAA"/>
    <property type="match status" value="2"/>
</dbReference>
<comment type="subcellular location">
    <subcellularLocation>
        <location evidence="1">Cell inner membrane</location>
        <topology evidence="1">Peripheral membrane protein</topology>
    </subcellularLocation>
</comment>
<dbReference type="EMBL" id="QPGA01000011">
    <property type="protein sequence ID" value="RDE51096.1"/>
    <property type="molecule type" value="Genomic_DNA"/>
</dbReference>
<sequence>MSEETSLSEQRLLEVADLRIAFVSGRSLLAAVDGVDFQVAAGETLALLGESGCGKSATALGLLRLLPAAGRIPGGAVRFEGRDLLALPEAEMRGVRGGGMAMIFQEPATSLNPVLTVGHQLGEVLERHLGLSGQPARERSLELLSAVGIADAPRRLGEYPFQLSGGMKQRVMIAVALAGNPRLLIADEPTTALDVTIQAQILELLRRLQAERAMGMLLITHDLGVVAQMATRVAVMYAGQIVEEAPHALFFSAARHPYTQKLFAALPDLERRGGRLETIPGQVPPLSAMPAGCRFASRCQYAWELCRQQAPEWRQVAPGHRLRCHLDVLPEAAAGISAVGAGSAALRSGVDQLAAPALLSVKDLRVHFAIRRGILQRTVGQVRAVDGVSLELARGRTLALVGESGCGKTTVGKAILQLIAASGGSVHLLGQELGSLTRKGRRPLRRRMQMIFQDPFASLNPRMAVGEIIGEGMSALRIDMQRQGRGAAIAAVLEQVGLEAAAASRYPHEFSGGQRQRIAIARALAVQPDLVICDEPTSALDVSVQAQILNLLATLQADLGLAYLFITHNFAVVDHLAHEVAVMYLGRIVERGTVDEVLRSPQHPYTRALLSAVPSTRLDAQPAFIRLPGETPSPANPPSGCHFHPRCRQATAACRERYPETTTLSSTHTVRCHLHG</sequence>
<keyword evidence="3" id="KW-0813">Transport</keyword>
<evidence type="ECO:0000313" key="9">
    <source>
        <dbReference type="EMBL" id="RDE51096.1"/>
    </source>
</evidence>
<dbReference type="NCBIfam" id="TIGR01727">
    <property type="entry name" value="oligo_HPY"/>
    <property type="match status" value="2"/>
</dbReference>
<evidence type="ECO:0000256" key="6">
    <source>
        <dbReference type="ARBA" id="ARBA00022840"/>
    </source>
</evidence>
<feature type="domain" description="ABC transporter" evidence="8">
    <location>
        <begin position="370"/>
        <end position="610"/>
    </location>
</feature>
<evidence type="ECO:0000259" key="8">
    <source>
        <dbReference type="PROSITE" id="PS50893"/>
    </source>
</evidence>
<organism evidence="9 10">
    <name type="scientific">Candidatus Accumulibacter meliphilus</name>
    <dbReference type="NCBI Taxonomy" id="2211374"/>
    <lineage>
        <taxon>Bacteria</taxon>
        <taxon>Pseudomonadati</taxon>
        <taxon>Pseudomonadota</taxon>
        <taxon>Betaproteobacteria</taxon>
        <taxon>Candidatus Accumulibacter</taxon>
    </lineage>
</organism>
<dbReference type="GO" id="GO:0005524">
    <property type="term" value="F:ATP binding"/>
    <property type="evidence" value="ECO:0007669"/>
    <property type="project" value="UniProtKB-KW"/>
</dbReference>
<dbReference type="InterPro" id="IPR003439">
    <property type="entry name" value="ABC_transporter-like_ATP-bd"/>
</dbReference>
<gene>
    <name evidence="9" type="ORF">DVS81_08115</name>
</gene>
<dbReference type="PROSITE" id="PS50893">
    <property type="entry name" value="ABC_TRANSPORTER_2"/>
    <property type="match status" value="2"/>
</dbReference>
<reference evidence="9 10" key="1">
    <citation type="submission" date="2018-05" db="EMBL/GenBank/DDBJ databases">
        <title>Integrated omic analyses show evidence that a Ca. Accumulibacter phosphatis strain performs denitrification under micro-aerobic conditions.</title>
        <authorList>
            <person name="Camejo P.Y."/>
            <person name="Katherine M.D."/>
            <person name="Daniel N.R."/>
        </authorList>
    </citation>
    <scope>NUCLEOTIDE SEQUENCE [LARGE SCALE GENOMIC DNA]</scope>
    <source>
        <strain evidence="9">UW-LDO-IC</strain>
    </source>
</reference>
<dbReference type="Pfam" id="PF08352">
    <property type="entry name" value="oligo_HPY"/>
    <property type="match status" value="2"/>
</dbReference>
<evidence type="ECO:0000256" key="1">
    <source>
        <dbReference type="ARBA" id="ARBA00004417"/>
    </source>
</evidence>
<proteinExistence type="inferred from homology"/>
<evidence type="ECO:0000256" key="5">
    <source>
        <dbReference type="ARBA" id="ARBA00022741"/>
    </source>
</evidence>
<keyword evidence="6 9" id="KW-0067">ATP-binding</keyword>
<evidence type="ECO:0000313" key="10">
    <source>
        <dbReference type="Proteomes" id="UP000253831"/>
    </source>
</evidence>
<keyword evidence="5" id="KW-0547">Nucleotide-binding</keyword>
<evidence type="ECO:0000256" key="7">
    <source>
        <dbReference type="ARBA" id="ARBA00023136"/>
    </source>
</evidence>
<dbReference type="Gene3D" id="3.40.50.300">
    <property type="entry name" value="P-loop containing nucleotide triphosphate hydrolases"/>
    <property type="match status" value="2"/>
</dbReference>
<dbReference type="Pfam" id="PF00005">
    <property type="entry name" value="ABC_tran"/>
    <property type="match status" value="2"/>
</dbReference>
<dbReference type="InterPro" id="IPR017871">
    <property type="entry name" value="ABC_transporter-like_CS"/>
</dbReference>
<dbReference type="FunFam" id="3.40.50.300:FF:000016">
    <property type="entry name" value="Oligopeptide ABC transporter ATP-binding component"/>
    <property type="match status" value="2"/>
</dbReference>
<dbReference type="NCBIfam" id="NF008453">
    <property type="entry name" value="PRK11308.1"/>
    <property type="match status" value="2"/>
</dbReference>
<evidence type="ECO:0000256" key="2">
    <source>
        <dbReference type="ARBA" id="ARBA00005417"/>
    </source>
</evidence>
<dbReference type="GO" id="GO:0005886">
    <property type="term" value="C:plasma membrane"/>
    <property type="evidence" value="ECO:0007669"/>
    <property type="project" value="UniProtKB-SubCell"/>
</dbReference>
<dbReference type="GO" id="GO:0055085">
    <property type="term" value="P:transmembrane transport"/>
    <property type="evidence" value="ECO:0007669"/>
    <property type="project" value="UniProtKB-ARBA"/>
</dbReference>
<comment type="caution">
    <text evidence="9">The sequence shown here is derived from an EMBL/GenBank/DDBJ whole genome shotgun (WGS) entry which is preliminary data.</text>
</comment>
<dbReference type="SUPFAM" id="SSF52540">
    <property type="entry name" value="P-loop containing nucleoside triphosphate hydrolases"/>
    <property type="match status" value="2"/>
</dbReference>
<dbReference type="InterPro" id="IPR050388">
    <property type="entry name" value="ABC_Ni/Peptide_Import"/>
</dbReference>
<keyword evidence="4" id="KW-1003">Cell membrane</keyword>
<dbReference type="PROSITE" id="PS00211">
    <property type="entry name" value="ABC_TRANSPORTER_1"/>
    <property type="match status" value="2"/>
</dbReference>
<name>A0A369XQI8_9PROT</name>
<accession>A0A369XQI8</accession>
<dbReference type="GO" id="GO:0016887">
    <property type="term" value="F:ATP hydrolysis activity"/>
    <property type="evidence" value="ECO:0007669"/>
    <property type="project" value="InterPro"/>
</dbReference>
<feature type="domain" description="ABC transporter" evidence="8">
    <location>
        <begin position="13"/>
        <end position="263"/>
    </location>
</feature>
<comment type="similarity">
    <text evidence="2">Belongs to the ABC transporter superfamily.</text>
</comment>